<reference evidence="4 5" key="1">
    <citation type="submission" date="2023-12" db="EMBL/GenBank/DDBJ databases">
        <title>Description of Novel Strain Fulvimarina sp. 2208YS6-2-32 isolated from Uroteuthis (Photololigo) edulis.</title>
        <authorList>
            <person name="Park J.-S."/>
        </authorList>
    </citation>
    <scope>NUCLEOTIDE SEQUENCE [LARGE SCALE GENOMIC DNA]</scope>
    <source>
        <strain evidence="4 5">2208YS6-2-32</strain>
    </source>
</reference>
<evidence type="ECO:0000256" key="2">
    <source>
        <dbReference type="SAM" id="SignalP"/>
    </source>
</evidence>
<proteinExistence type="predicted"/>
<protein>
    <submittedName>
        <fullName evidence="4">DUF4174 domain-containing protein</fullName>
    </submittedName>
</protein>
<dbReference type="Proteomes" id="UP001294412">
    <property type="component" value="Unassembled WGS sequence"/>
</dbReference>
<dbReference type="RefSeq" id="WP_322189029.1">
    <property type="nucleotide sequence ID" value="NZ_JAXLPB010000008.1"/>
</dbReference>
<name>A0ABU5I832_9HYPH</name>
<organism evidence="4 5">
    <name type="scientific">Fulvimarina uroteuthidis</name>
    <dbReference type="NCBI Taxonomy" id="3098149"/>
    <lineage>
        <taxon>Bacteria</taxon>
        <taxon>Pseudomonadati</taxon>
        <taxon>Pseudomonadota</taxon>
        <taxon>Alphaproteobacteria</taxon>
        <taxon>Hyphomicrobiales</taxon>
        <taxon>Aurantimonadaceae</taxon>
        <taxon>Fulvimarina</taxon>
    </lineage>
</organism>
<keyword evidence="1 2" id="KW-0732">Signal</keyword>
<evidence type="ECO:0000256" key="1">
    <source>
        <dbReference type="ARBA" id="ARBA00022729"/>
    </source>
</evidence>
<accession>A0ABU5I832</accession>
<dbReference type="Pfam" id="PF13778">
    <property type="entry name" value="DUF4174"/>
    <property type="match status" value="1"/>
</dbReference>
<gene>
    <name evidence="4" type="ORF">U0C82_17740</name>
</gene>
<sequence length="145" mass="15518">MKQVLLSAVFLAATLAPALAGPLEPYRWNARPLLVFAPDLAGRDVTRQLATFDAAMAGLETRDMAVLLVLASRTRPSMLSGQPKPGAGNAALRAAYGIDPGAFAVILVGKDGDEKNRWTHAIDPAEIFDQVDGMPMRMREMRTGG</sequence>
<keyword evidence="5" id="KW-1185">Reference proteome</keyword>
<feature type="chain" id="PRO_5047337719" evidence="2">
    <location>
        <begin position="21"/>
        <end position="145"/>
    </location>
</feature>
<feature type="domain" description="DUF4174" evidence="3">
    <location>
        <begin position="22"/>
        <end position="140"/>
    </location>
</feature>
<dbReference type="InterPro" id="IPR025232">
    <property type="entry name" value="DUF4174"/>
</dbReference>
<dbReference type="EMBL" id="JAXLPB010000008">
    <property type="protein sequence ID" value="MDY8110978.1"/>
    <property type="molecule type" value="Genomic_DNA"/>
</dbReference>
<comment type="caution">
    <text evidence="4">The sequence shown here is derived from an EMBL/GenBank/DDBJ whole genome shotgun (WGS) entry which is preliminary data.</text>
</comment>
<evidence type="ECO:0000259" key="3">
    <source>
        <dbReference type="Pfam" id="PF13778"/>
    </source>
</evidence>
<evidence type="ECO:0000313" key="5">
    <source>
        <dbReference type="Proteomes" id="UP001294412"/>
    </source>
</evidence>
<evidence type="ECO:0000313" key="4">
    <source>
        <dbReference type="EMBL" id="MDY8110978.1"/>
    </source>
</evidence>
<feature type="signal peptide" evidence="2">
    <location>
        <begin position="1"/>
        <end position="20"/>
    </location>
</feature>